<evidence type="ECO:0000256" key="4">
    <source>
        <dbReference type="ARBA" id="ARBA00022984"/>
    </source>
</evidence>
<feature type="active site" description="Proton donor/acceptor" evidence="6">
    <location>
        <position position="467"/>
    </location>
</feature>
<evidence type="ECO:0000256" key="7">
    <source>
        <dbReference type="SAM" id="MobiDB-lite"/>
    </source>
</evidence>
<dbReference type="InterPro" id="IPR038054">
    <property type="entry name" value="LD_TPept-like_central_sf"/>
</dbReference>
<dbReference type="CDD" id="cd16913">
    <property type="entry name" value="YkuD_like"/>
    <property type="match status" value="1"/>
</dbReference>
<keyword evidence="8" id="KW-1133">Transmembrane helix</keyword>
<dbReference type="Gene3D" id="2.40.440.10">
    <property type="entry name" value="L,D-transpeptidase catalytic domain-like"/>
    <property type="match status" value="1"/>
</dbReference>
<dbReference type="Gene3D" id="3.10.20.800">
    <property type="match status" value="1"/>
</dbReference>
<dbReference type="PANTHER" id="PTHR30582:SF33">
    <property type="entry name" value="EXPORTED PROTEIN"/>
    <property type="match status" value="1"/>
</dbReference>
<dbReference type="GO" id="GO:0005576">
    <property type="term" value="C:extracellular region"/>
    <property type="evidence" value="ECO:0007669"/>
    <property type="project" value="TreeGrafter"/>
</dbReference>
<dbReference type="HOGENOM" id="CLU_022707_2_1_9"/>
<sequence>MSSVSNSATMSISKKRRKKKKKQRARLIILFSSMGLLILALLIGMVFVSNYNKFKTAYAGKFFPGTKINGIDVGGKTPDQVEKLLADSVENYKLSIKFRNDQTETITESDINYHYRSDGTVKRLLLRQDAWKWYSSNFGHTTDPKITNEKVTTQTTYDEEMLGAKIDELPELKEENMTPPTDCHLEFQETKFVVVPETNGTILNKDIVKKAILDAVAETNPTVDVDAIEGAYTSAANTMATVGEALQKEADALNPFTNSSVHYDMPDGSTQTLDGNTTKDWLVKHEDGTYSKDEGSWNQHIQNYVAQMAASIDNIGKDRTFNATGIGEITITDDGFSTYGYEVNQEEEIKQLTADLSSGESIKREPKYSHWETSKENNGFGNSYVEIDATRQHMWIYKNGQVALETDIVTGMMTASEYTPEGIYMVEGKERHTKLIGEKDPVTKKPEYEVDVEYWMPFILSKQIGMHDASWKYVFGQGQNIWNGSNGCINLPVDVAGQVWDLVDFDMPVIVYYTDDHKSQLRPAKVKKTAPAETNENTQENQDNPSNGEENTTPQQETPAVPEDQGDGQENNEGYNETTEG</sequence>
<dbReference type="GO" id="GO:0071555">
    <property type="term" value="P:cell wall organization"/>
    <property type="evidence" value="ECO:0007669"/>
    <property type="project" value="UniProtKB-UniRule"/>
</dbReference>
<comment type="pathway">
    <text evidence="1 6">Cell wall biogenesis; peptidoglycan biosynthesis.</text>
</comment>
<reference evidence="10 11" key="2">
    <citation type="submission" date="2012-02" db="EMBL/GenBank/DDBJ databases">
        <title>Improved High-Quality Draft sequence of Eubacterium cellulosolvens 6.</title>
        <authorList>
            <consortium name="US DOE Joint Genome Institute"/>
            <person name="Lucas S."/>
            <person name="Han J."/>
            <person name="Lapidus A."/>
            <person name="Cheng J.-F."/>
            <person name="Goodwin L."/>
            <person name="Pitluck S."/>
            <person name="Peters L."/>
            <person name="Mikhailova N."/>
            <person name="Gu W."/>
            <person name="Detter J.C."/>
            <person name="Han C."/>
            <person name="Tapia R."/>
            <person name="Land M."/>
            <person name="Hauser L."/>
            <person name="Kyrpides N."/>
            <person name="Ivanova N."/>
            <person name="Pagani I."/>
            <person name="Johnson E."/>
            <person name="Mukhopadhyay B."/>
            <person name="Anderson I."/>
            <person name="Woyke T."/>
        </authorList>
    </citation>
    <scope>NUCLEOTIDE SEQUENCE [LARGE SCALE GENOMIC DNA]</scope>
    <source>
        <strain evidence="10 11">6</strain>
    </source>
</reference>
<reference evidence="10 11" key="1">
    <citation type="submission" date="2010-08" db="EMBL/GenBank/DDBJ databases">
        <authorList>
            <consortium name="US DOE Joint Genome Institute (JGI-PGF)"/>
            <person name="Lucas S."/>
            <person name="Copeland A."/>
            <person name="Lapidus A."/>
            <person name="Cheng J.-F."/>
            <person name="Bruce D."/>
            <person name="Goodwin L."/>
            <person name="Pitluck S."/>
            <person name="Land M.L."/>
            <person name="Hauser L."/>
            <person name="Chang Y.-J."/>
            <person name="Anderson I.J."/>
            <person name="Johnson E."/>
            <person name="Mulhopadhyay B."/>
            <person name="Kyrpides N."/>
            <person name="Woyke T.J."/>
        </authorList>
    </citation>
    <scope>NUCLEOTIDE SEQUENCE [LARGE SCALE GENOMIC DNA]</scope>
    <source>
        <strain evidence="10 11">6</strain>
    </source>
</reference>
<feature type="domain" description="L,D-TPase catalytic" evidence="9">
    <location>
        <begin position="383"/>
        <end position="512"/>
    </location>
</feature>
<feature type="active site" description="Nucleophile" evidence="6">
    <location>
        <position position="488"/>
    </location>
</feature>
<evidence type="ECO:0000256" key="5">
    <source>
        <dbReference type="ARBA" id="ARBA00023316"/>
    </source>
</evidence>
<dbReference type="GO" id="GO:0016740">
    <property type="term" value="F:transferase activity"/>
    <property type="evidence" value="ECO:0007669"/>
    <property type="project" value="UniProtKB-KW"/>
</dbReference>
<evidence type="ECO:0000256" key="3">
    <source>
        <dbReference type="ARBA" id="ARBA00022960"/>
    </source>
</evidence>
<dbReference type="Proteomes" id="UP000005753">
    <property type="component" value="Chromosome"/>
</dbReference>
<name>I5AR99_EUBC6</name>
<keyword evidence="8" id="KW-0812">Transmembrane</keyword>
<feature type="compositionally biased region" description="Polar residues" evidence="7">
    <location>
        <begin position="543"/>
        <end position="558"/>
    </location>
</feature>
<protein>
    <recommendedName>
        <fullName evidence="9">L,D-TPase catalytic domain-containing protein</fullName>
    </recommendedName>
</protein>
<dbReference type="UniPathway" id="UPA00219"/>
<evidence type="ECO:0000256" key="1">
    <source>
        <dbReference type="ARBA" id="ARBA00004752"/>
    </source>
</evidence>
<evidence type="ECO:0000256" key="8">
    <source>
        <dbReference type="SAM" id="Phobius"/>
    </source>
</evidence>
<evidence type="ECO:0000313" key="11">
    <source>
        <dbReference type="Proteomes" id="UP000005753"/>
    </source>
</evidence>
<dbReference type="eggNOG" id="COG1376">
    <property type="taxonomic scope" value="Bacteria"/>
</dbReference>
<accession>I5AR99</accession>
<feature type="compositionally biased region" description="Low complexity" evidence="7">
    <location>
        <begin position="571"/>
        <end position="581"/>
    </location>
</feature>
<evidence type="ECO:0000313" key="10">
    <source>
        <dbReference type="EMBL" id="EIM56322.1"/>
    </source>
</evidence>
<evidence type="ECO:0000259" key="9">
    <source>
        <dbReference type="PROSITE" id="PS52029"/>
    </source>
</evidence>
<dbReference type="PANTHER" id="PTHR30582">
    <property type="entry name" value="L,D-TRANSPEPTIDASE"/>
    <property type="match status" value="1"/>
</dbReference>
<evidence type="ECO:0000256" key="2">
    <source>
        <dbReference type="ARBA" id="ARBA00022679"/>
    </source>
</evidence>
<organism evidence="10 11">
    <name type="scientific">Eubacterium cellulosolvens (strain ATCC 43171 / JCM 9499 / 6)</name>
    <name type="common">Cillobacterium cellulosolvens</name>
    <dbReference type="NCBI Taxonomy" id="633697"/>
    <lineage>
        <taxon>Bacteria</taxon>
        <taxon>Bacillati</taxon>
        <taxon>Bacillota</taxon>
        <taxon>Clostridia</taxon>
        <taxon>Eubacteriales</taxon>
        <taxon>Eubacteriaceae</taxon>
        <taxon>Eubacterium</taxon>
    </lineage>
</organism>
<keyword evidence="11" id="KW-1185">Reference proteome</keyword>
<dbReference type="InterPro" id="IPR005490">
    <property type="entry name" value="LD_TPept_cat_dom"/>
</dbReference>
<dbReference type="Pfam" id="PF12229">
    <property type="entry name" value="PG_binding_4"/>
    <property type="match status" value="1"/>
</dbReference>
<dbReference type="InterPro" id="IPR022029">
    <property type="entry name" value="YoaR-like_PG-bd"/>
</dbReference>
<evidence type="ECO:0000256" key="6">
    <source>
        <dbReference type="PROSITE-ProRule" id="PRU01373"/>
    </source>
</evidence>
<feature type="compositionally biased region" description="Low complexity" evidence="7">
    <location>
        <begin position="533"/>
        <end position="542"/>
    </location>
</feature>
<keyword evidence="5 6" id="KW-0961">Cell wall biogenesis/degradation</keyword>
<dbReference type="GO" id="GO:0018104">
    <property type="term" value="P:peptidoglycan-protein cross-linking"/>
    <property type="evidence" value="ECO:0007669"/>
    <property type="project" value="TreeGrafter"/>
</dbReference>
<dbReference type="OrthoDB" id="3176960at2"/>
<keyword evidence="8" id="KW-0472">Membrane</keyword>
<dbReference type="Pfam" id="PF03734">
    <property type="entry name" value="YkuD"/>
    <property type="match status" value="1"/>
</dbReference>
<proteinExistence type="predicted"/>
<dbReference type="GO" id="GO:0071972">
    <property type="term" value="F:peptidoglycan L,D-transpeptidase activity"/>
    <property type="evidence" value="ECO:0007669"/>
    <property type="project" value="TreeGrafter"/>
</dbReference>
<dbReference type="EMBL" id="CM001487">
    <property type="protein sequence ID" value="EIM56322.1"/>
    <property type="molecule type" value="Genomic_DNA"/>
</dbReference>
<dbReference type="InterPro" id="IPR038063">
    <property type="entry name" value="Transpep_catalytic_dom"/>
</dbReference>
<keyword evidence="2" id="KW-0808">Transferase</keyword>
<feature type="region of interest" description="Disordered" evidence="7">
    <location>
        <begin position="521"/>
        <end position="581"/>
    </location>
</feature>
<feature type="transmembrane region" description="Helical" evidence="8">
    <location>
        <begin position="25"/>
        <end position="48"/>
    </location>
</feature>
<dbReference type="PROSITE" id="PS52029">
    <property type="entry name" value="LD_TPASE"/>
    <property type="match status" value="1"/>
</dbReference>
<keyword evidence="4 6" id="KW-0573">Peptidoglycan synthesis</keyword>
<dbReference type="SUPFAM" id="SSF143985">
    <property type="entry name" value="L,D-transpeptidase pre-catalytic domain-like"/>
    <property type="match status" value="1"/>
</dbReference>
<gene>
    <name evidence="10" type="ORF">EubceDRAFT1_0472</name>
</gene>
<dbReference type="AlphaFoldDB" id="I5AR99"/>
<dbReference type="InterPro" id="IPR050979">
    <property type="entry name" value="LD-transpeptidase"/>
</dbReference>
<dbReference type="SUPFAM" id="SSF141523">
    <property type="entry name" value="L,D-transpeptidase catalytic domain-like"/>
    <property type="match status" value="1"/>
</dbReference>
<keyword evidence="3 6" id="KW-0133">Cell shape</keyword>
<dbReference type="GO" id="GO:0008360">
    <property type="term" value="P:regulation of cell shape"/>
    <property type="evidence" value="ECO:0007669"/>
    <property type="project" value="UniProtKB-UniRule"/>
</dbReference>